<comment type="caution">
    <text evidence="2">The sequence shown here is derived from an EMBL/GenBank/DDBJ whole genome shotgun (WGS) entry which is preliminary data.</text>
</comment>
<dbReference type="Pfam" id="PF10294">
    <property type="entry name" value="Methyltransf_16"/>
    <property type="match status" value="1"/>
</dbReference>
<reference evidence="2" key="1">
    <citation type="submission" date="2022-07" db="EMBL/GenBank/DDBJ databases">
        <title>Phylogenomic reconstructions and comparative analyses of Kickxellomycotina fungi.</title>
        <authorList>
            <person name="Reynolds N.K."/>
            <person name="Stajich J.E."/>
            <person name="Barry K."/>
            <person name="Grigoriev I.V."/>
            <person name="Crous P."/>
            <person name="Smith M.E."/>
        </authorList>
    </citation>
    <scope>NUCLEOTIDE SEQUENCE</scope>
    <source>
        <strain evidence="2">RSA 861</strain>
    </source>
</reference>
<dbReference type="SUPFAM" id="SSF53335">
    <property type="entry name" value="S-adenosyl-L-methionine-dependent methyltransferases"/>
    <property type="match status" value="1"/>
</dbReference>
<evidence type="ECO:0000313" key="2">
    <source>
        <dbReference type="EMBL" id="KAJ1928642.1"/>
    </source>
</evidence>
<dbReference type="PANTHER" id="PTHR14614">
    <property type="entry name" value="HEPATOCELLULAR CARCINOMA-ASSOCIATED ANTIGEN"/>
    <property type="match status" value="1"/>
</dbReference>
<feature type="compositionally biased region" description="Low complexity" evidence="1">
    <location>
        <begin position="397"/>
        <end position="408"/>
    </location>
</feature>
<proteinExistence type="predicted"/>
<feature type="region of interest" description="Disordered" evidence="1">
    <location>
        <begin position="35"/>
        <end position="59"/>
    </location>
</feature>
<feature type="region of interest" description="Disordered" evidence="1">
    <location>
        <begin position="389"/>
        <end position="420"/>
    </location>
</feature>
<dbReference type="InterPro" id="IPR019410">
    <property type="entry name" value="Methyltransf_16"/>
</dbReference>
<dbReference type="OrthoDB" id="443981at2759"/>
<accession>A0A9W8E1I0</accession>
<evidence type="ECO:0000313" key="3">
    <source>
        <dbReference type="Proteomes" id="UP001150569"/>
    </source>
</evidence>
<dbReference type="AlphaFoldDB" id="A0A9W8E1I0"/>
<dbReference type="Proteomes" id="UP001150569">
    <property type="component" value="Unassembled WGS sequence"/>
</dbReference>
<feature type="region of interest" description="Disordered" evidence="1">
    <location>
        <begin position="152"/>
        <end position="180"/>
    </location>
</feature>
<dbReference type="PANTHER" id="PTHR14614:SF147">
    <property type="entry name" value="S-ADENOSYLMETHIONINE-DEPENDENT METHYLTRANSFERASE OF THE SEVEN BETA-STRAND FAMILY"/>
    <property type="match status" value="1"/>
</dbReference>
<sequence length="548" mass="59576">MTTRPFDLDGLCPTWRRFPALPITVYDDDALVLPLTRDEPPENSNQTKAAAERDSDEAIGGLDIQSATVDRPGAPSTTNNVFTWVATSTTAPRALITHRSQYFSRTLTFAQVWPVVYQVDHRTRVSLACHSTPTSEAWAHVQLGLVPTDAIPHSPKSPFHPGNRTDQLEEESVTTPPPMANPTEWVQWLTKFIRRGTELFDELTTAVAATSPTPAATVDNHPDAAVYHHHHSNLTALKATVAQALDLAAETIANLCGKTAAGPTTKCFRLATRTPSPTSILLREPSFAQVDLGYKTWGAAFLLAELVARREVPVHHRRVLEIGAGTGLVGLACAVMGAKYLCTTDYLRPIVDNLTHNLELNGCEKRVARAATLDWSWFNSSEQTGVTGISTKGGGITTTTTTTTTTTDNSDDDGDNGASSSARLQIQNRKFDMVVAADIIYELDHAPWLASLIRHYLQPDAEMPFPTAAVATHTGGATESAKGILDRCKSFVIVSPLRASHAREMEAWTAAMLDHGLTPVVSLEFDNPGHDDAASLYRFQVWQLAEAL</sequence>
<evidence type="ECO:0000256" key="1">
    <source>
        <dbReference type="SAM" id="MobiDB-lite"/>
    </source>
</evidence>
<gene>
    <name evidence="2" type="ORF">IWQ60_001847</name>
</gene>
<dbReference type="InterPro" id="IPR029063">
    <property type="entry name" value="SAM-dependent_MTases_sf"/>
</dbReference>
<dbReference type="EMBL" id="JANBPT010000064">
    <property type="protein sequence ID" value="KAJ1928642.1"/>
    <property type="molecule type" value="Genomic_DNA"/>
</dbReference>
<keyword evidence="3" id="KW-1185">Reference proteome</keyword>
<dbReference type="Gene3D" id="3.40.50.150">
    <property type="entry name" value="Vaccinia Virus protein VP39"/>
    <property type="match status" value="1"/>
</dbReference>
<protein>
    <submittedName>
        <fullName evidence="2">Uncharacterized protein</fullName>
    </submittedName>
</protein>
<name>A0A9W8E1I0_9FUNG</name>
<organism evidence="2 3">
    <name type="scientific">Tieghemiomyces parasiticus</name>
    <dbReference type="NCBI Taxonomy" id="78921"/>
    <lineage>
        <taxon>Eukaryota</taxon>
        <taxon>Fungi</taxon>
        <taxon>Fungi incertae sedis</taxon>
        <taxon>Zoopagomycota</taxon>
        <taxon>Kickxellomycotina</taxon>
        <taxon>Dimargaritomycetes</taxon>
        <taxon>Dimargaritales</taxon>
        <taxon>Dimargaritaceae</taxon>
        <taxon>Tieghemiomyces</taxon>
    </lineage>
</organism>